<dbReference type="EMBL" id="JAAALK010000080">
    <property type="protein sequence ID" value="KAG8095463.1"/>
    <property type="molecule type" value="Genomic_DNA"/>
</dbReference>
<reference evidence="2" key="2">
    <citation type="submission" date="2021-02" db="EMBL/GenBank/DDBJ databases">
        <authorList>
            <person name="Kimball J.A."/>
            <person name="Haas M.W."/>
            <person name="Macchietto M."/>
            <person name="Kono T."/>
            <person name="Duquette J."/>
            <person name="Shao M."/>
        </authorList>
    </citation>
    <scope>NUCLEOTIDE SEQUENCE</scope>
    <source>
        <tissue evidence="2">Fresh leaf tissue</tissue>
    </source>
</reference>
<evidence type="ECO:0000256" key="1">
    <source>
        <dbReference type="SAM" id="MobiDB-lite"/>
    </source>
</evidence>
<dbReference type="Proteomes" id="UP000729402">
    <property type="component" value="Unassembled WGS sequence"/>
</dbReference>
<gene>
    <name evidence="2" type="ORF">GUJ93_ZPchr0012g20068</name>
</gene>
<dbReference type="OrthoDB" id="1619864at2759"/>
<keyword evidence="3" id="KW-1185">Reference proteome</keyword>
<evidence type="ECO:0000313" key="3">
    <source>
        <dbReference type="Proteomes" id="UP000729402"/>
    </source>
</evidence>
<dbReference type="AlphaFoldDB" id="A0A8J5WXU9"/>
<sequence>MPPRLLVTASTPLRPLLTAHLLTSSPPASPAACLRASRPSPPHLPAPPHLTLCPPPASHPSLYLPVPPHLALCPPPASPCLPNAEVLNKSVALHMNINAAEGLQDELNTIKLLNFNLLLII</sequence>
<organism evidence="2 3">
    <name type="scientific">Zizania palustris</name>
    <name type="common">Northern wild rice</name>
    <dbReference type="NCBI Taxonomy" id="103762"/>
    <lineage>
        <taxon>Eukaryota</taxon>
        <taxon>Viridiplantae</taxon>
        <taxon>Streptophyta</taxon>
        <taxon>Embryophyta</taxon>
        <taxon>Tracheophyta</taxon>
        <taxon>Spermatophyta</taxon>
        <taxon>Magnoliopsida</taxon>
        <taxon>Liliopsida</taxon>
        <taxon>Poales</taxon>
        <taxon>Poaceae</taxon>
        <taxon>BOP clade</taxon>
        <taxon>Oryzoideae</taxon>
        <taxon>Oryzeae</taxon>
        <taxon>Zizaniinae</taxon>
        <taxon>Zizania</taxon>
    </lineage>
</organism>
<proteinExistence type="predicted"/>
<reference evidence="2" key="1">
    <citation type="journal article" date="2021" name="bioRxiv">
        <title>Whole Genome Assembly and Annotation of Northern Wild Rice, Zizania palustris L., Supports a Whole Genome Duplication in the Zizania Genus.</title>
        <authorList>
            <person name="Haas M."/>
            <person name="Kono T."/>
            <person name="Macchietto M."/>
            <person name="Millas R."/>
            <person name="McGilp L."/>
            <person name="Shao M."/>
            <person name="Duquette J."/>
            <person name="Hirsch C.N."/>
            <person name="Kimball J."/>
        </authorList>
    </citation>
    <scope>NUCLEOTIDE SEQUENCE</scope>
    <source>
        <tissue evidence="2">Fresh leaf tissue</tissue>
    </source>
</reference>
<protein>
    <submittedName>
        <fullName evidence="2">Uncharacterized protein</fullName>
    </submittedName>
</protein>
<feature type="region of interest" description="Disordered" evidence="1">
    <location>
        <begin position="26"/>
        <end position="47"/>
    </location>
</feature>
<name>A0A8J5WXU9_ZIZPA</name>
<comment type="caution">
    <text evidence="2">The sequence shown here is derived from an EMBL/GenBank/DDBJ whole genome shotgun (WGS) entry which is preliminary data.</text>
</comment>
<evidence type="ECO:0000313" key="2">
    <source>
        <dbReference type="EMBL" id="KAG8095463.1"/>
    </source>
</evidence>
<accession>A0A8J5WXU9</accession>